<evidence type="ECO:0000256" key="1">
    <source>
        <dbReference type="ARBA" id="ARBA00004496"/>
    </source>
</evidence>
<evidence type="ECO:0000256" key="7">
    <source>
        <dbReference type="PROSITE-ProRule" id="PRU00169"/>
    </source>
</evidence>
<dbReference type="Gene3D" id="6.10.250.690">
    <property type="match status" value="1"/>
</dbReference>
<comment type="subcellular location">
    <subcellularLocation>
        <location evidence="1">Cytoplasm</location>
    </subcellularLocation>
</comment>
<name>A0A161QEK9_9BACI</name>
<organism evidence="11 12">
    <name type="scientific">Alkalihalobacillus trypoxylicola</name>
    <dbReference type="NCBI Taxonomy" id="519424"/>
    <lineage>
        <taxon>Bacteria</taxon>
        <taxon>Bacillati</taxon>
        <taxon>Bacillota</taxon>
        <taxon>Bacilli</taxon>
        <taxon>Bacillales</taxon>
        <taxon>Bacillaceae</taxon>
        <taxon>Alkalihalobacillus</taxon>
    </lineage>
</organism>
<keyword evidence="3" id="KW-0902">Two-component regulatory system</keyword>
<dbReference type="GO" id="GO:0006355">
    <property type="term" value="P:regulation of DNA-templated transcription"/>
    <property type="evidence" value="ECO:0007669"/>
    <property type="project" value="InterPro"/>
</dbReference>
<evidence type="ECO:0000256" key="6">
    <source>
        <dbReference type="ARBA" id="ARBA00023163"/>
    </source>
</evidence>
<dbReference type="InterPro" id="IPR011006">
    <property type="entry name" value="CheY-like_superfamily"/>
</dbReference>
<dbReference type="Pfam" id="PF00072">
    <property type="entry name" value="Response_reg"/>
    <property type="match status" value="1"/>
</dbReference>
<keyword evidence="5 8" id="KW-0238">DNA-binding</keyword>
<dbReference type="OrthoDB" id="1655504at2"/>
<dbReference type="PANTHER" id="PTHR48111">
    <property type="entry name" value="REGULATOR OF RPOS"/>
    <property type="match status" value="1"/>
</dbReference>
<dbReference type="STRING" id="519424.AZF04_11665"/>
<comment type="caution">
    <text evidence="11">The sequence shown here is derived from an EMBL/GenBank/DDBJ whole genome shotgun (WGS) entry which is preliminary data.</text>
</comment>
<evidence type="ECO:0000256" key="3">
    <source>
        <dbReference type="ARBA" id="ARBA00023012"/>
    </source>
</evidence>
<accession>A0A161QEK9</accession>
<dbReference type="Gene3D" id="3.40.50.2300">
    <property type="match status" value="1"/>
</dbReference>
<evidence type="ECO:0000256" key="8">
    <source>
        <dbReference type="PROSITE-ProRule" id="PRU01091"/>
    </source>
</evidence>
<dbReference type="FunFam" id="1.10.10.10:FF:000018">
    <property type="entry name" value="DNA-binding response regulator ResD"/>
    <property type="match status" value="1"/>
</dbReference>
<dbReference type="InterPro" id="IPR001789">
    <property type="entry name" value="Sig_transdc_resp-reg_receiver"/>
</dbReference>
<dbReference type="InterPro" id="IPR001867">
    <property type="entry name" value="OmpR/PhoB-type_DNA-bd"/>
</dbReference>
<evidence type="ECO:0000259" key="10">
    <source>
        <dbReference type="PROSITE" id="PS51755"/>
    </source>
</evidence>
<dbReference type="CDD" id="cd00383">
    <property type="entry name" value="trans_reg_C"/>
    <property type="match status" value="1"/>
</dbReference>
<dbReference type="InterPro" id="IPR036388">
    <property type="entry name" value="WH-like_DNA-bd_sf"/>
</dbReference>
<sequence>MEAHKKILIIEDDQEISHLLRLILSNAGFDAIVAYSGTEGMLQLESNRFDLILLDLMLPGLTGEELIKKIKQRSGIPIIVISAKSNIDEKVQVLQLGAEDYITKPFHTKEVLARIEVQLRNLKVRKNHNTEKHWRDLLLHTEKRTVFFKGYELSLTNAEYDILNLFMNHPERAFSKKEIYEKVWKGHYYGDDNTISVHVSNIRKKISLFSSDSYIKTVWGVGFMLI</sequence>
<dbReference type="Gene3D" id="1.10.10.10">
    <property type="entry name" value="Winged helix-like DNA-binding domain superfamily/Winged helix DNA-binding domain"/>
    <property type="match status" value="1"/>
</dbReference>
<dbReference type="SMART" id="SM00862">
    <property type="entry name" value="Trans_reg_C"/>
    <property type="match status" value="1"/>
</dbReference>
<dbReference type="Proteomes" id="UP000075806">
    <property type="component" value="Unassembled WGS sequence"/>
</dbReference>
<dbReference type="GO" id="GO:0005829">
    <property type="term" value="C:cytosol"/>
    <property type="evidence" value="ECO:0007669"/>
    <property type="project" value="TreeGrafter"/>
</dbReference>
<keyword evidence="12" id="KW-1185">Reference proteome</keyword>
<dbReference type="GO" id="GO:0000976">
    <property type="term" value="F:transcription cis-regulatory region binding"/>
    <property type="evidence" value="ECO:0007669"/>
    <property type="project" value="TreeGrafter"/>
</dbReference>
<feature type="domain" description="Response regulatory" evidence="9">
    <location>
        <begin position="6"/>
        <end position="119"/>
    </location>
</feature>
<dbReference type="GO" id="GO:0000156">
    <property type="term" value="F:phosphorelay response regulator activity"/>
    <property type="evidence" value="ECO:0007669"/>
    <property type="project" value="TreeGrafter"/>
</dbReference>
<evidence type="ECO:0000259" key="9">
    <source>
        <dbReference type="PROSITE" id="PS50110"/>
    </source>
</evidence>
<dbReference type="AlphaFoldDB" id="A0A161QEK9"/>
<evidence type="ECO:0000313" key="12">
    <source>
        <dbReference type="Proteomes" id="UP000075806"/>
    </source>
</evidence>
<dbReference type="SUPFAM" id="SSF52172">
    <property type="entry name" value="CheY-like"/>
    <property type="match status" value="1"/>
</dbReference>
<dbReference type="PROSITE" id="PS51755">
    <property type="entry name" value="OMPR_PHOB"/>
    <property type="match status" value="1"/>
</dbReference>
<dbReference type="CDD" id="cd17574">
    <property type="entry name" value="REC_OmpR"/>
    <property type="match status" value="1"/>
</dbReference>
<feature type="domain" description="OmpR/PhoB-type" evidence="10">
    <location>
        <begin position="129"/>
        <end position="226"/>
    </location>
</feature>
<dbReference type="PANTHER" id="PTHR48111:SF2">
    <property type="entry name" value="RESPONSE REGULATOR SAER"/>
    <property type="match status" value="1"/>
</dbReference>
<dbReference type="InterPro" id="IPR039420">
    <property type="entry name" value="WalR-like"/>
</dbReference>
<dbReference type="GO" id="GO:0032993">
    <property type="term" value="C:protein-DNA complex"/>
    <property type="evidence" value="ECO:0007669"/>
    <property type="project" value="TreeGrafter"/>
</dbReference>
<evidence type="ECO:0000256" key="4">
    <source>
        <dbReference type="ARBA" id="ARBA00023015"/>
    </source>
</evidence>
<dbReference type="PROSITE" id="PS50110">
    <property type="entry name" value="RESPONSE_REGULATORY"/>
    <property type="match status" value="1"/>
</dbReference>
<keyword evidence="2 7" id="KW-0597">Phosphoprotein</keyword>
<keyword evidence="4" id="KW-0805">Transcription regulation</keyword>
<feature type="modified residue" description="4-aspartylphosphate" evidence="7">
    <location>
        <position position="55"/>
    </location>
</feature>
<evidence type="ECO:0000313" key="11">
    <source>
        <dbReference type="EMBL" id="KYG26987.1"/>
    </source>
</evidence>
<proteinExistence type="predicted"/>
<keyword evidence="6" id="KW-0804">Transcription</keyword>
<reference evidence="11" key="1">
    <citation type="submission" date="2016-02" db="EMBL/GenBank/DDBJ databases">
        <title>Genome sequence of Bacillus trypoxylicola KCTC 13244(T).</title>
        <authorList>
            <person name="Jeong H."/>
            <person name="Park S.-H."/>
            <person name="Choi S.-K."/>
        </authorList>
    </citation>
    <scope>NUCLEOTIDE SEQUENCE [LARGE SCALE GENOMIC DNA]</scope>
    <source>
        <strain evidence="11">KCTC 13244</strain>
    </source>
</reference>
<feature type="DNA-binding region" description="OmpR/PhoB-type" evidence="8">
    <location>
        <begin position="129"/>
        <end position="226"/>
    </location>
</feature>
<gene>
    <name evidence="11" type="ORF">AZF04_11665</name>
</gene>
<dbReference type="EMBL" id="LTAO01000037">
    <property type="protein sequence ID" value="KYG26987.1"/>
    <property type="molecule type" value="Genomic_DNA"/>
</dbReference>
<dbReference type="RefSeq" id="WP_061949943.1">
    <property type="nucleotide sequence ID" value="NZ_LTAO01000037.1"/>
</dbReference>
<dbReference type="Pfam" id="PF00486">
    <property type="entry name" value="Trans_reg_C"/>
    <property type="match status" value="1"/>
</dbReference>
<dbReference type="SMART" id="SM00448">
    <property type="entry name" value="REC"/>
    <property type="match status" value="1"/>
</dbReference>
<evidence type="ECO:0000256" key="2">
    <source>
        <dbReference type="ARBA" id="ARBA00022553"/>
    </source>
</evidence>
<protein>
    <submittedName>
        <fullName evidence="11">XRE family transcriptional regulator</fullName>
    </submittedName>
</protein>
<evidence type="ECO:0000256" key="5">
    <source>
        <dbReference type="ARBA" id="ARBA00023125"/>
    </source>
</evidence>